<evidence type="ECO:0000313" key="1">
    <source>
        <dbReference type="EMBL" id="TWE18747.1"/>
    </source>
</evidence>
<dbReference type="OrthoDB" id="4550778at2"/>
<reference evidence="1 2" key="1">
    <citation type="submission" date="2019-06" db="EMBL/GenBank/DDBJ databases">
        <title>Sequencing the genomes of 1000 actinobacteria strains.</title>
        <authorList>
            <person name="Klenk H.-P."/>
        </authorList>
    </citation>
    <scope>NUCLEOTIDE SEQUENCE [LARGE SCALE GENOMIC DNA]</scope>
    <source>
        <strain evidence="1 2">DSM 41649</strain>
    </source>
</reference>
<gene>
    <name evidence="1" type="ORF">FB465_3836</name>
</gene>
<dbReference type="AlphaFoldDB" id="A0A561ET31"/>
<dbReference type="Proteomes" id="UP000318416">
    <property type="component" value="Unassembled WGS sequence"/>
</dbReference>
<dbReference type="RefSeq" id="WP_145792155.1">
    <property type="nucleotide sequence ID" value="NZ_BAAABR010000031.1"/>
</dbReference>
<name>A0A561ET31_9ACTN</name>
<organism evidence="1 2">
    <name type="scientific">Kitasatospora atroaurantiaca</name>
    <dbReference type="NCBI Taxonomy" id="285545"/>
    <lineage>
        <taxon>Bacteria</taxon>
        <taxon>Bacillati</taxon>
        <taxon>Actinomycetota</taxon>
        <taxon>Actinomycetes</taxon>
        <taxon>Kitasatosporales</taxon>
        <taxon>Streptomycetaceae</taxon>
        <taxon>Kitasatospora</taxon>
    </lineage>
</organism>
<accession>A0A561ET31</accession>
<evidence type="ECO:0000313" key="2">
    <source>
        <dbReference type="Proteomes" id="UP000318416"/>
    </source>
</evidence>
<comment type="caution">
    <text evidence="1">The sequence shown here is derived from an EMBL/GenBank/DDBJ whole genome shotgun (WGS) entry which is preliminary data.</text>
</comment>
<dbReference type="EMBL" id="VIVR01000001">
    <property type="protein sequence ID" value="TWE18747.1"/>
    <property type="molecule type" value="Genomic_DNA"/>
</dbReference>
<sequence>MTETGSTAALAPLPLLAAVKPDKATLELARVLIRAPGEQLSGTLLVTGNPGGSFHLSNGDVIAVESPGSPGTEALLLRSGRLGEADWAAAQQAGAVDNRTGAELIARMLVGAAELQLMCRMAAVDGAFAMGMGRIDRCTLEGPAACHLAAPQGIEPDWLLQETVRRIRAFGALPFAISPYRDRVTLTPAGAAQLNGSKTGERREILLRVNGRRSSRDIAFLLGRSLYAVTVELSRLLGEGLVEVTHRAASELPLRRRGTSGINDALPLRPAVDRR</sequence>
<protein>
    <submittedName>
        <fullName evidence="1">Uncharacterized protein</fullName>
    </submittedName>
</protein>
<proteinExistence type="predicted"/>
<keyword evidence="2" id="KW-1185">Reference proteome</keyword>